<reference evidence="2 3" key="1">
    <citation type="submission" date="2018-02" db="EMBL/GenBank/DDBJ databases">
        <title>Complete genome of the streamlined marine actinobacterium Pontimonas salivibrio CL-TW6 adapted to coastal planktonic lifestype.</title>
        <authorList>
            <person name="Cho B.C."/>
            <person name="Hardies S.C."/>
            <person name="Jang G.I."/>
            <person name="Hwang C.Y."/>
        </authorList>
    </citation>
    <scope>NUCLEOTIDE SEQUENCE [LARGE SCALE GENOMIC DNA]</scope>
    <source>
        <strain evidence="2 3">CL-TW6</strain>
    </source>
</reference>
<dbReference type="RefSeq" id="WP_170006121.1">
    <property type="nucleotide sequence ID" value="NZ_CP026923.1"/>
</dbReference>
<keyword evidence="3" id="KW-1185">Reference proteome</keyword>
<organism evidence="2 3">
    <name type="scientific">Pontimonas salivibrio</name>
    <dbReference type="NCBI Taxonomy" id="1159327"/>
    <lineage>
        <taxon>Bacteria</taxon>
        <taxon>Bacillati</taxon>
        <taxon>Actinomycetota</taxon>
        <taxon>Actinomycetes</taxon>
        <taxon>Micrococcales</taxon>
        <taxon>Microbacteriaceae</taxon>
        <taxon>Pontimonas</taxon>
    </lineage>
</organism>
<proteinExistence type="predicted"/>
<dbReference type="AlphaFoldDB" id="A0A2L2BNF8"/>
<keyword evidence="1" id="KW-0472">Membrane</keyword>
<accession>A0A2L2BNF8</accession>
<dbReference type="KEGG" id="psai:C3B54_11190"/>
<sequence>MYRALWSVLPGPRWAKTLQSVILGIAVVALLFFVVFPFVADTFLVEESTVG</sequence>
<dbReference type="Proteomes" id="UP000243077">
    <property type="component" value="Chromosome"/>
</dbReference>
<keyword evidence="1" id="KW-0812">Transmembrane</keyword>
<protein>
    <recommendedName>
        <fullName evidence="4">ABC transporter permease</fullName>
    </recommendedName>
</protein>
<gene>
    <name evidence="2" type="ORF">C3B54_11190</name>
</gene>
<dbReference type="EMBL" id="CP026923">
    <property type="protein sequence ID" value="AVG23194.1"/>
    <property type="molecule type" value="Genomic_DNA"/>
</dbReference>
<evidence type="ECO:0000313" key="2">
    <source>
        <dbReference type="EMBL" id="AVG23194.1"/>
    </source>
</evidence>
<evidence type="ECO:0000256" key="1">
    <source>
        <dbReference type="SAM" id="Phobius"/>
    </source>
</evidence>
<evidence type="ECO:0000313" key="3">
    <source>
        <dbReference type="Proteomes" id="UP000243077"/>
    </source>
</evidence>
<name>A0A2L2BNF8_9MICO</name>
<feature type="transmembrane region" description="Helical" evidence="1">
    <location>
        <begin position="21"/>
        <end position="40"/>
    </location>
</feature>
<keyword evidence="1" id="KW-1133">Transmembrane helix</keyword>
<evidence type="ECO:0008006" key="4">
    <source>
        <dbReference type="Google" id="ProtNLM"/>
    </source>
</evidence>